<feature type="compositionally biased region" description="Polar residues" evidence="1">
    <location>
        <begin position="126"/>
        <end position="140"/>
    </location>
</feature>
<dbReference type="PANTHER" id="PTHR28065">
    <property type="entry name" value="FREQUENIN"/>
    <property type="match status" value="1"/>
</dbReference>
<dbReference type="AlphaFoldDB" id="A0A8H7T769"/>
<sequence length="548" mass="58881">MSHDTSAVPVGEAESTSGVVADHNSAGAHDQIQLHREGDADAGQRQAMPATTSMDPDPEPTQMQPSCPAPSSAPGISPSIQQHSHGAAGRSGNAGQTGVTISSPDTPSSFFSAVSNLAADAEKSNNHSIVTPPTEITPQSPRDVLDSTASPSNKATTANAELASLSTDEHPISTDPTSAESSQAVNTTTEGAADADSKPKQDKMIFGHTTSNSIQRRRNYATTNALTDYEADLTSRDRAKQKEAVKKYLSEKVKNDWSWEWPRPEGQTTLEPSKTIEEDTDLAWKERDEWLSNGSDDEGMKMPKPATTTSSHDTPTPTSKNSVPLDGADGAGDVVKNALFDRKRRRKKRLAEEMAWNEGLRCFTARRDAWTCARKIPRPGNAVVKTTTRASLSSGDGGSSTAIEQDDDEWDDDTEIPIAPPILPPENAMRASILPGAYNTIYDKVVVQSLTPSCPMNLKDVTRSCVQGWKRDGEWPPKSSPETLKKKGRKMSVASLLGFKEQEKHAPTENDNGNVVANQAGGHDRDKKGGSGIRRSIQKILKLGHGGD</sequence>
<evidence type="ECO:0000313" key="3">
    <source>
        <dbReference type="EMBL" id="KAG4413717.1"/>
    </source>
</evidence>
<dbReference type="InterPro" id="IPR053274">
    <property type="entry name" value="Fluconazole_resistance"/>
</dbReference>
<feature type="compositionally biased region" description="Basic and acidic residues" evidence="1">
    <location>
        <begin position="195"/>
        <end position="205"/>
    </location>
</feature>
<feature type="compositionally biased region" description="Polar residues" evidence="1">
    <location>
        <begin position="147"/>
        <end position="159"/>
    </location>
</feature>
<keyword evidence="4" id="KW-1185">Reference proteome</keyword>
<gene>
    <name evidence="3" type="ORF">IFR04_013152</name>
</gene>
<accession>A0A8H7T769</accession>
<dbReference type="PANTHER" id="PTHR28065:SF1">
    <property type="entry name" value="DUF4050 DOMAIN-CONTAINING PROTEIN"/>
    <property type="match status" value="1"/>
</dbReference>
<evidence type="ECO:0000259" key="2">
    <source>
        <dbReference type="Pfam" id="PF13259"/>
    </source>
</evidence>
<organism evidence="3 4">
    <name type="scientific">Cadophora malorum</name>
    <dbReference type="NCBI Taxonomy" id="108018"/>
    <lineage>
        <taxon>Eukaryota</taxon>
        <taxon>Fungi</taxon>
        <taxon>Dikarya</taxon>
        <taxon>Ascomycota</taxon>
        <taxon>Pezizomycotina</taxon>
        <taxon>Leotiomycetes</taxon>
        <taxon>Helotiales</taxon>
        <taxon>Ploettnerulaceae</taxon>
        <taxon>Cadophora</taxon>
    </lineage>
</organism>
<dbReference type="Pfam" id="PF13259">
    <property type="entry name" value="clamp_Gag1-like"/>
    <property type="match status" value="1"/>
</dbReference>
<dbReference type="InterPro" id="IPR025124">
    <property type="entry name" value="Gag1-like_clamp"/>
</dbReference>
<dbReference type="Proteomes" id="UP000664132">
    <property type="component" value="Unassembled WGS sequence"/>
</dbReference>
<feature type="compositionally biased region" description="Polar residues" evidence="1">
    <location>
        <begin position="174"/>
        <end position="190"/>
    </location>
</feature>
<protein>
    <recommendedName>
        <fullName evidence="2">Gag1-like clamp domain-containing protein</fullName>
    </recommendedName>
</protein>
<feature type="domain" description="Gag1-like clamp" evidence="2">
    <location>
        <begin position="329"/>
        <end position="476"/>
    </location>
</feature>
<feature type="compositionally biased region" description="Low complexity" evidence="1">
    <location>
        <begin position="65"/>
        <end position="80"/>
    </location>
</feature>
<feature type="compositionally biased region" description="Polar residues" evidence="1">
    <location>
        <begin position="93"/>
        <end position="115"/>
    </location>
</feature>
<feature type="compositionally biased region" description="Polar residues" evidence="1">
    <location>
        <begin position="208"/>
        <end position="219"/>
    </location>
</feature>
<feature type="region of interest" description="Disordered" evidence="1">
    <location>
        <begin position="1"/>
        <end position="219"/>
    </location>
</feature>
<dbReference type="OrthoDB" id="5422958at2759"/>
<proteinExistence type="predicted"/>
<evidence type="ECO:0000256" key="1">
    <source>
        <dbReference type="SAM" id="MobiDB-lite"/>
    </source>
</evidence>
<dbReference type="EMBL" id="JAFJYH010000299">
    <property type="protein sequence ID" value="KAG4413717.1"/>
    <property type="molecule type" value="Genomic_DNA"/>
</dbReference>
<feature type="compositionally biased region" description="Polar residues" evidence="1">
    <location>
        <begin position="386"/>
        <end position="403"/>
    </location>
</feature>
<name>A0A8H7T769_9HELO</name>
<feature type="region of interest" description="Disordered" evidence="1">
    <location>
        <begin position="471"/>
        <end position="548"/>
    </location>
</feature>
<evidence type="ECO:0000313" key="4">
    <source>
        <dbReference type="Proteomes" id="UP000664132"/>
    </source>
</evidence>
<reference evidence="3" key="1">
    <citation type="submission" date="2021-02" db="EMBL/GenBank/DDBJ databases">
        <title>Genome sequence Cadophora malorum strain M34.</title>
        <authorList>
            <person name="Stefanovic E."/>
            <person name="Vu D."/>
            <person name="Scully C."/>
            <person name="Dijksterhuis J."/>
            <person name="Roader J."/>
            <person name="Houbraken J."/>
        </authorList>
    </citation>
    <scope>NUCLEOTIDE SEQUENCE</scope>
    <source>
        <strain evidence="3">M34</strain>
    </source>
</reference>
<feature type="compositionally biased region" description="Low complexity" evidence="1">
    <location>
        <begin position="305"/>
        <end position="319"/>
    </location>
</feature>
<feature type="region of interest" description="Disordered" evidence="1">
    <location>
        <begin position="386"/>
        <end position="408"/>
    </location>
</feature>
<feature type="region of interest" description="Disordered" evidence="1">
    <location>
        <begin position="291"/>
        <end position="332"/>
    </location>
</feature>
<comment type="caution">
    <text evidence="3">The sequence shown here is derived from an EMBL/GenBank/DDBJ whole genome shotgun (WGS) entry which is preliminary data.</text>
</comment>